<evidence type="ECO:0000259" key="4">
    <source>
        <dbReference type="Pfam" id="PF01656"/>
    </source>
</evidence>
<keyword evidence="6" id="KW-1185">Reference proteome</keyword>
<dbReference type="SUPFAM" id="SSF52540">
    <property type="entry name" value="P-loop containing nucleoside triphosphate hydrolases"/>
    <property type="match status" value="1"/>
</dbReference>
<evidence type="ECO:0000256" key="2">
    <source>
        <dbReference type="ARBA" id="ARBA00022840"/>
    </source>
</evidence>
<proteinExistence type="predicted"/>
<dbReference type="InterPro" id="IPR002586">
    <property type="entry name" value="CobQ/CobB/MinD/ParA_Nub-bd_dom"/>
</dbReference>
<feature type="domain" description="CobQ/CobB/MinD/ParA nucleotide binding" evidence="4">
    <location>
        <begin position="174"/>
        <end position="403"/>
    </location>
</feature>
<dbReference type="Proteomes" id="UP001185069">
    <property type="component" value="Unassembled WGS sequence"/>
</dbReference>
<accession>A0ABU1J836</accession>
<dbReference type="InterPro" id="IPR027417">
    <property type="entry name" value="P-loop_NTPase"/>
</dbReference>
<name>A0ABU1J836_9MICC</name>
<evidence type="ECO:0000313" key="6">
    <source>
        <dbReference type="Proteomes" id="UP001185069"/>
    </source>
</evidence>
<dbReference type="PANTHER" id="PTHR43384:SF6">
    <property type="entry name" value="SEPTUM SITE-DETERMINING PROTEIN MIND HOMOLOG, CHLOROPLASTIC"/>
    <property type="match status" value="1"/>
</dbReference>
<organism evidence="5 6">
    <name type="scientific">Arthrobacter russicus</name>
    <dbReference type="NCBI Taxonomy" id="172040"/>
    <lineage>
        <taxon>Bacteria</taxon>
        <taxon>Bacillati</taxon>
        <taxon>Actinomycetota</taxon>
        <taxon>Actinomycetes</taxon>
        <taxon>Micrococcales</taxon>
        <taxon>Micrococcaceae</taxon>
        <taxon>Arthrobacter</taxon>
    </lineage>
</organism>
<evidence type="ECO:0000256" key="1">
    <source>
        <dbReference type="ARBA" id="ARBA00022741"/>
    </source>
</evidence>
<feature type="region of interest" description="Disordered" evidence="3">
    <location>
        <begin position="120"/>
        <end position="165"/>
    </location>
</feature>
<evidence type="ECO:0000256" key="3">
    <source>
        <dbReference type="SAM" id="MobiDB-lite"/>
    </source>
</evidence>
<dbReference type="RefSeq" id="WP_309796310.1">
    <property type="nucleotide sequence ID" value="NZ_BAAAHY010000006.1"/>
</dbReference>
<protein>
    <submittedName>
        <fullName evidence="5">Mrp family chromosome partitioning ATPase</fullName>
    </submittedName>
</protein>
<dbReference type="EMBL" id="JAVDQF010000001">
    <property type="protein sequence ID" value="MDR6268580.1"/>
    <property type="molecule type" value="Genomic_DNA"/>
</dbReference>
<dbReference type="PANTHER" id="PTHR43384">
    <property type="entry name" value="SEPTUM SITE-DETERMINING PROTEIN MIND HOMOLOG, CHLOROPLASTIC-RELATED"/>
    <property type="match status" value="1"/>
</dbReference>
<dbReference type="Gene3D" id="3.40.50.300">
    <property type="entry name" value="P-loop containing nucleotide triphosphate hydrolases"/>
    <property type="match status" value="1"/>
</dbReference>
<sequence length="453" mass="46828">MSIPVATVGRAAGDLVAGLEGLRGPIAVVRHCAELAELIAVCQSGLARAAIVSTGIDELTASVLDRFRHQGVSLLVLSDDGAQQRRLQNLGVATAPERSGAVDLAAQICRLVDAGPELGVATPSGGADPGYADASAPLRTHAATDPPSEGFLPQGSRGPAGPAPAGVAEHRVLAVWGPVGSPGKTTVAVNLAAEAAATGDSVLLIDADTYGPSVAATLGLLDESAGIAQACRYAEQGVLDPASLLKSSVELVVGGSPLRVLTGLSRADRWPELRSSALRQVLDRSREVFQTTVIDCGFALEADEELSFDTMAPRRNGSALLVLSEADQVIAVGAADSIGVPRLLRALDEVLSIVPAACLTVVLNKVRASAVGRRPEAALRRAWERFGPSLPIAHFLPWEPESADRALLAGQALREAVADSQLRRKIADIIGADAQRSRRSAVTSNTAGRTVSR</sequence>
<reference evidence="5 6" key="1">
    <citation type="submission" date="2023-07" db="EMBL/GenBank/DDBJ databases">
        <title>Sequencing the genomes of 1000 actinobacteria strains.</title>
        <authorList>
            <person name="Klenk H.-P."/>
        </authorList>
    </citation>
    <scope>NUCLEOTIDE SEQUENCE [LARGE SCALE GENOMIC DNA]</scope>
    <source>
        <strain evidence="5 6">DSM 14555</strain>
    </source>
</reference>
<keyword evidence="2" id="KW-0067">ATP-binding</keyword>
<evidence type="ECO:0000313" key="5">
    <source>
        <dbReference type="EMBL" id="MDR6268580.1"/>
    </source>
</evidence>
<gene>
    <name evidence="5" type="ORF">JOE69_000818</name>
</gene>
<dbReference type="Pfam" id="PF01656">
    <property type="entry name" value="CbiA"/>
    <property type="match status" value="1"/>
</dbReference>
<comment type="caution">
    <text evidence="5">The sequence shown here is derived from an EMBL/GenBank/DDBJ whole genome shotgun (WGS) entry which is preliminary data.</text>
</comment>
<keyword evidence="1" id="KW-0547">Nucleotide-binding</keyword>
<dbReference type="InterPro" id="IPR050625">
    <property type="entry name" value="ParA/MinD_ATPase"/>
</dbReference>